<proteinExistence type="predicted"/>
<sequence length="103" mass="11352">MRGPLTRIPRGESSGPGRFLLLFRMVLPSGPPGWLSLRKPAPAQFLAGLLALGPRGSLAWTPAGRLRRHHTYSRVVFLAFTAGSFGMRKRNPLWSEYKKPAGV</sequence>
<evidence type="ECO:0000313" key="2">
    <source>
        <dbReference type="Proteomes" id="UP001142489"/>
    </source>
</evidence>
<comment type="caution">
    <text evidence="1">The sequence shown here is derived from an EMBL/GenBank/DDBJ whole genome shotgun (WGS) entry which is preliminary data.</text>
</comment>
<gene>
    <name evidence="1" type="ORF">JRQ81_006306</name>
</gene>
<evidence type="ECO:0000313" key="1">
    <source>
        <dbReference type="EMBL" id="KAJ7311981.1"/>
    </source>
</evidence>
<reference evidence="1" key="1">
    <citation type="journal article" date="2023" name="DNA Res.">
        <title>Chromosome-level genome assembly of Phrynocephalus forsythii using third-generation DNA sequencing and Hi-C analysis.</title>
        <authorList>
            <person name="Qi Y."/>
            <person name="Zhao W."/>
            <person name="Zhao Y."/>
            <person name="Niu C."/>
            <person name="Cao S."/>
            <person name="Zhang Y."/>
        </authorList>
    </citation>
    <scope>NUCLEOTIDE SEQUENCE</scope>
    <source>
        <tissue evidence="1">Muscle</tissue>
    </source>
</reference>
<name>A0A9Q1AUV4_9SAUR</name>
<dbReference type="Proteomes" id="UP001142489">
    <property type="component" value="Unassembled WGS sequence"/>
</dbReference>
<dbReference type="EMBL" id="JAPFRF010000013">
    <property type="protein sequence ID" value="KAJ7311981.1"/>
    <property type="molecule type" value="Genomic_DNA"/>
</dbReference>
<organism evidence="1 2">
    <name type="scientific">Phrynocephalus forsythii</name>
    <dbReference type="NCBI Taxonomy" id="171643"/>
    <lineage>
        <taxon>Eukaryota</taxon>
        <taxon>Metazoa</taxon>
        <taxon>Chordata</taxon>
        <taxon>Craniata</taxon>
        <taxon>Vertebrata</taxon>
        <taxon>Euteleostomi</taxon>
        <taxon>Lepidosauria</taxon>
        <taxon>Squamata</taxon>
        <taxon>Bifurcata</taxon>
        <taxon>Unidentata</taxon>
        <taxon>Episquamata</taxon>
        <taxon>Toxicofera</taxon>
        <taxon>Iguania</taxon>
        <taxon>Acrodonta</taxon>
        <taxon>Agamidae</taxon>
        <taxon>Agaminae</taxon>
        <taxon>Phrynocephalus</taxon>
    </lineage>
</organism>
<accession>A0A9Q1AUV4</accession>
<keyword evidence="2" id="KW-1185">Reference proteome</keyword>
<dbReference type="AlphaFoldDB" id="A0A9Q1AUV4"/>
<protein>
    <submittedName>
        <fullName evidence="1">Uncharacterized protein</fullName>
    </submittedName>
</protein>